<evidence type="ECO:0000313" key="2">
    <source>
        <dbReference type="EMBL" id="MCX2940691.1"/>
    </source>
</evidence>
<accession>A0ABT3SME1</accession>
<sequence>MLGVAAAELLHRIIQLTPTLEHRIIGDVRLTDTIVGAIARRLGVDPATDLRPSVLGVAILGALNAAFVRWTTQGGDDELIDLFGQALDVLAAMSTTDQPDGHLSVPIESGT</sequence>
<dbReference type="InterPro" id="IPR041347">
    <property type="entry name" value="MftR_C"/>
</dbReference>
<dbReference type="Gene3D" id="1.10.357.10">
    <property type="entry name" value="Tetracycline Repressor, domain 2"/>
    <property type="match status" value="1"/>
</dbReference>
<gene>
    <name evidence="2" type="ORF">ORI27_28760</name>
</gene>
<evidence type="ECO:0000259" key="1">
    <source>
        <dbReference type="Pfam" id="PF17754"/>
    </source>
</evidence>
<reference evidence="2 3" key="1">
    <citation type="submission" date="2022-11" db="EMBL/GenBank/DDBJ databases">
        <title>Mycobacterium sp. nov.</title>
        <authorList>
            <person name="Papic B."/>
            <person name="Spicic S."/>
            <person name="Duvnjak S."/>
        </authorList>
    </citation>
    <scope>NUCLEOTIDE SEQUENCE [LARGE SCALE GENOMIC DNA]</scope>
    <source>
        <strain evidence="2 3">CVI_P4</strain>
    </source>
</reference>
<evidence type="ECO:0000313" key="3">
    <source>
        <dbReference type="Proteomes" id="UP001300745"/>
    </source>
</evidence>
<keyword evidence="3" id="KW-1185">Reference proteome</keyword>
<organism evidence="2 3">
    <name type="scientific">Mycobacterium pinniadriaticum</name>
    <dbReference type="NCBI Taxonomy" id="2994102"/>
    <lineage>
        <taxon>Bacteria</taxon>
        <taxon>Bacillati</taxon>
        <taxon>Actinomycetota</taxon>
        <taxon>Actinomycetes</taxon>
        <taxon>Mycobacteriales</taxon>
        <taxon>Mycobacteriaceae</taxon>
        <taxon>Mycobacterium</taxon>
    </lineage>
</organism>
<name>A0ABT3SME1_9MYCO</name>
<dbReference type="EMBL" id="JAPJDO010000045">
    <property type="protein sequence ID" value="MCX2940691.1"/>
    <property type="molecule type" value="Genomic_DNA"/>
</dbReference>
<proteinExistence type="predicted"/>
<feature type="domain" description="MftR C-terminal" evidence="1">
    <location>
        <begin position="18"/>
        <end position="92"/>
    </location>
</feature>
<dbReference type="Proteomes" id="UP001300745">
    <property type="component" value="Unassembled WGS sequence"/>
</dbReference>
<protein>
    <recommendedName>
        <fullName evidence="1">MftR C-terminal domain-containing protein</fullName>
    </recommendedName>
</protein>
<comment type="caution">
    <text evidence="2">The sequence shown here is derived from an EMBL/GenBank/DDBJ whole genome shotgun (WGS) entry which is preliminary data.</text>
</comment>
<dbReference type="RefSeq" id="WP_266000575.1">
    <property type="nucleotide sequence ID" value="NZ_JAPJDO010000045.1"/>
</dbReference>
<dbReference type="Pfam" id="PF17754">
    <property type="entry name" value="TetR_C_14"/>
    <property type="match status" value="1"/>
</dbReference>